<dbReference type="InterPro" id="IPR002781">
    <property type="entry name" value="TM_pro_TauE-like"/>
</dbReference>
<gene>
    <name evidence="9" type="ORF">GSH16_00725</name>
</gene>
<name>A0A6B0THT4_9RHOB</name>
<evidence type="ECO:0000256" key="2">
    <source>
        <dbReference type="ARBA" id="ARBA00009142"/>
    </source>
</evidence>
<accession>A0A6B0THT4</accession>
<dbReference type="InterPro" id="IPR052017">
    <property type="entry name" value="TSUP"/>
</dbReference>
<evidence type="ECO:0000256" key="3">
    <source>
        <dbReference type="ARBA" id="ARBA00022448"/>
    </source>
</evidence>
<comment type="caution">
    <text evidence="9">The sequence shown here is derived from an EMBL/GenBank/DDBJ whole genome shotgun (WGS) entry which is preliminary data.</text>
</comment>
<feature type="transmembrane region" description="Helical" evidence="8">
    <location>
        <begin position="32"/>
        <end position="61"/>
    </location>
</feature>
<evidence type="ECO:0000256" key="7">
    <source>
        <dbReference type="ARBA" id="ARBA00023136"/>
    </source>
</evidence>
<dbReference type="RefSeq" id="WP_160850942.1">
    <property type="nucleotide sequence ID" value="NZ_WUWG01000001.1"/>
</dbReference>
<feature type="transmembrane region" description="Helical" evidence="8">
    <location>
        <begin position="107"/>
        <end position="129"/>
    </location>
</feature>
<evidence type="ECO:0000256" key="8">
    <source>
        <dbReference type="RuleBase" id="RU363041"/>
    </source>
</evidence>
<comment type="subcellular location">
    <subcellularLocation>
        <location evidence="1 8">Cell membrane</location>
        <topology evidence="1 8">Multi-pass membrane protein</topology>
    </subcellularLocation>
</comment>
<dbReference type="Proteomes" id="UP000436016">
    <property type="component" value="Unassembled WGS sequence"/>
</dbReference>
<evidence type="ECO:0000256" key="5">
    <source>
        <dbReference type="ARBA" id="ARBA00022692"/>
    </source>
</evidence>
<feature type="transmembrane region" description="Helical" evidence="8">
    <location>
        <begin position="207"/>
        <end position="225"/>
    </location>
</feature>
<dbReference type="PANTHER" id="PTHR30269:SF32">
    <property type="entry name" value="MEMBRANE TRANSPORTER PROTEIN-RELATED"/>
    <property type="match status" value="1"/>
</dbReference>
<feature type="transmembrane region" description="Helical" evidence="8">
    <location>
        <begin position="82"/>
        <end position="101"/>
    </location>
</feature>
<evidence type="ECO:0000313" key="9">
    <source>
        <dbReference type="EMBL" id="MXU63950.1"/>
    </source>
</evidence>
<dbReference type="PANTHER" id="PTHR30269">
    <property type="entry name" value="TRANSMEMBRANE PROTEIN YFCA"/>
    <property type="match status" value="1"/>
</dbReference>
<proteinExistence type="inferred from homology"/>
<keyword evidence="3" id="KW-0813">Transport</keyword>
<evidence type="ECO:0000313" key="10">
    <source>
        <dbReference type="Proteomes" id="UP000436016"/>
    </source>
</evidence>
<keyword evidence="10" id="KW-1185">Reference proteome</keyword>
<keyword evidence="7 8" id="KW-0472">Membrane</keyword>
<dbReference type="Pfam" id="PF01925">
    <property type="entry name" value="TauE"/>
    <property type="match status" value="1"/>
</dbReference>
<protein>
    <recommendedName>
        <fullName evidence="8">Probable membrane transporter protein</fullName>
    </recommendedName>
</protein>
<feature type="transmembrane region" description="Helical" evidence="8">
    <location>
        <begin position="141"/>
        <end position="166"/>
    </location>
</feature>
<keyword evidence="5 8" id="KW-0812">Transmembrane</keyword>
<organism evidence="9 10">
    <name type="scientific">Oceanomicrobium pacificus</name>
    <dbReference type="NCBI Taxonomy" id="2692916"/>
    <lineage>
        <taxon>Bacteria</taxon>
        <taxon>Pseudomonadati</taxon>
        <taxon>Pseudomonadota</taxon>
        <taxon>Alphaproteobacteria</taxon>
        <taxon>Rhodobacterales</taxon>
        <taxon>Paracoccaceae</taxon>
        <taxon>Oceanomicrobium</taxon>
    </lineage>
</organism>
<sequence>MHAIIDSYGIWLFAAAFGVMLLAGFTKGAVGFALPMVTVSGVGSIMSIELAVAAILLPGLVTNIWQSMRNGSAAALGSLRKYWRLNLVLLVMIYLCAQLVTRLPASTLFLILGAGVTVFGTLQLAGWRLTIPDRIKNRAEVVVGLVAGFFGGIAGVWGPPILIYLVGRDTPKAEQVRAQGISFLIGSIVLVVAHLGSGVLDRATLPWSAAMVLPALAGMALGYRVQDRLDQAKFRKVTLAVLVLAGLNLLRRGLTG</sequence>
<evidence type="ECO:0000256" key="6">
    <source>
        <dbReference type="ARBA" id="ARBA00022989"/>
    </source>
</evidence>
<dbReference type="EMBL" id="WUWG01000001">
    <property type="protein sequence ID" value="MXU63950.1"/>
    <property type="molecule type" value="Genomic_DNA"/>
</dbReference>
<evidence type="ECO:0000256" key="4">
    <source>
        <dbReference type="ARBA" id="ARBA00022475"/>
    </source>
</evidence>
<dbReference type="AlphaFoldDB" id="A0A6B0THT4"/>
<feature type="transmembrane region" description="Helical" evidence="8">
    <location>
        <begin position="178"/>
        <end position="200"/>
    </location>
</feature>
<feature type="transmembrane region" description="Helical" evidence="8">
    <location>
        <begin position="237"/>
        <end position="254"/>
    </location>
</feature>
<keyword evidence="6 8" id="KW-1133">Transmembrane helix</keyword>
<dbReference type="GO" id="GO:0005886">
    <property type="term" value="C:plasma membrane"/>
    <property type="evidence" value="ECO:0007669"/>
    <property type="project" value="UniProtKB-SubCell"/>
</dbReference>
<feature type="transmembrane region" description="Helical" evidence="8">
    <location>
        <begin position="7"/>
        <end position="26"/>
    </location>
</feature>
<evidence type="ECO:0000256" key="1">
    <source>
        <dbReference type="ARBA" id="ARBA00004651"/>
    </source>
</evidence>
<comment type="similarity">
    <text evidence="2 8">Belongs to the 4-toluene sulfonate uptake permease (TSUP) (TC 2.A.102) family.</text>
</comment>
<keyword evidence="4 8" id="KW-1003">Cell membrane</keyword>
<reference evidence="9 10" key="1">
    <citation type="submission" date="2019-12" db="EMBL/GenBank/DDBJ databases">
        <title>Strain KN286 was isolated from seawater, which was collected from Caroline Seamount in the tropical western Pacific.</title>
        <authorList>
            <person name="Wang Q."/>
        </authorList>
    </citation>
    <scope>NUCLEOTIDE SEQUENCE [LARGE SCALE GENOMIC DNA]</scope>
    <source>
        <strain evidence="9 10">KN286</strain>
    </source>
</reference>